<keyword evidence="9" id="KW-1185">Reference proteome</keyword>
<dbReference type="InterPro" id="IPR022284">
    <property type="entry name" value="GPAT/DHAPAT"/>
</dbReference>
<dbReference type="PANTHER" id="PTHR12563:SF17">
    <property type="entry name" value="DIHYDROXYACETONE PHOSPHATE ACYLTRANSFERASE"/>
    <property type="match status" value="1"/>
</dbReference>
<gene>
    <name evidence="8" type="ORF">CVLEPA_LOCUS5473</name>
</gene>
<dbReference type="InterPro" id="IPR045520">
    <property type="entry name" value="GPAT/DHAPAT_C"/>
</dbReference>
<sequence length="698" mass="80095">MDLLYNPEKSSLNEDGCINMLEELQKHYFGAFKLATKTYSPPDYIHRIKRHPSDIWKRVMKSDRIQWMVQRIAREECAPVESIMKEVEKILKKLAFTDHLSLVRLLGFCLVKVQFAIYQNGVFINTSAVEKLRAMLKRHPVIFMPSHRSYMDFLMLSLVCFYFNLPLPAIAAGMDFQKMAVVSGMLRASGAFFMRRSFGSDRLYWAVFTEYVHEIIINGDRPMEFFIEGTRSRTGKSLNPKFGLLSVIAEPYLKAQTYDVLIVPVSISYERLLEEELYAYEMLGVPKPKESTSGLFKASSILGNNYGSVHMHFGDAISLRKYFGHLNRSVHATYPRYMLHLSEKEQNCMKELAYKIVREQQKNMICSPWTVIASVLCLYPDGISMHDLVQNVLWFKGVLDLMKVKISWSSDGIDEIIQKCLHQYRHIVESSICNDIDSSWINISSKVSERKSLYTETAYNSRKALTPRLRDEAVNYIILSSYRNQLLNYLVRPALVVFSLDHHLVSDSSNVVTFFMSSLVKDFEFLVHLLCKDFIFEPGKMSHDLETGLSDLTVNGSIASTADEVFVVRKHAGRLHSFLKSCFSPFLIAYWMACQFFLKNKGSYKMTTVIVQIQKWIGDHQKVSGITYEMLSINLLSNTVHSLIDMKGLTTHKLGKTKMVEVSSTTLQDISCKLAKFIPDLPELLTPKMQPPFDSSKL</sequence>
<accession>A0ABP0F8D2</accession>
<evidence type="ECO:0000256" key="4">
    <source>
        <dbReference type="ARBA" id="ARBA00023136"/>
    </source>
</evidence>
<evidence type="ECO:0000259" key="7">
    <source>
        <dbReference type="SMART" id="SM00563"/>
    </source>
</evidence>
<evidence type="ECO:0000313" key="9">
    <source>
        <dbReference type="Proteomes" id="UP001642483"/>
    </source>
</evidence>
<evidence type="ECO:0000256" key="5">
    <source>
        <dbReference type="ARBA" id="ARBA00023315"/>
    </source>
</evidence>
<keyword evidence="3 6" id="KW-0808">Transferase</keyword>
<dbReference type="PANTHER" id="PTHR12563">
    <property type="entry name" value="GLYCEROL-3-PHOSPHATE ACYLTRANSFERASE"/>
    <property type="match status" value="1"/>
</dbReference>
<dbReference type="InterPro" id="IPR002123">
    <property type="entry name" value="Plipid/glycerol_acylTrfase"/>
</dbReference>
<dbReference type="PIRSF" id="PIRSF000437">
    <property type="entry name" value="GPAT_DHAPAT"/>
    <property type="match status" value="1"/>
</dbReference>
<comment type="similarity">
    <text evidence="2 6">Belongs to the GPAT/DAPAT family.</text>
</comment>
<comment type="subcellular location">
    <subcellularLocation>
        <location evidence="1">Endomembrane system</location>
        <topology evidence="1">Peripheral membrane protein</topology>
    </subcellularLocation>
</comment>
<dbReference type="SUPFAM" id="SSF69593">
    <property type="entry name" value="Glycerol-3-phosphate (1)-acyltransferase"/>
    <property type="match status" value="1"/>
</dbReference>
<name>A0ABP0F8D2_CLALP</name>
<evidence type="ECO:0000256" key="3">
    <source>
        <dbReference type="ARBA" id="ARBA00022679"/>
    </source>
</evidence>
<evidence type="ECO:0000256" key="6">
    <source>
        <dbReference type="PIRNR" id="PIRNR000437"/>
    </source>
</evidence>
<dbReference type="EMBL" id="CAWYQH010000024">
    <property type="protein sequence ID" value="CAK8675955.1"/>
    <property type="molecule type" value="Genomic_DNA"/>
</dbReference>
<keyword evidence="5 6" id="KW-0012">Acyltransferase</keyword>
<proteinExistence type="inferred from homology"/>
<evidence type="ECO:0000256" key="1">
    <source>
        <dbReference type="ARBA" id="ARBA00004184"/>
    </source>
</evidence>
<dbReference type="CDD" id="cd07993">
    <property type="entry name" value="LPLAT_DHAPAT-like"/>
    <property type="match status" value="1"/>
</dbReference>
<evidence type="ECO:0000256" key="2">
    <source>
        <dbReference type="ARBA" id="ARBA00007937"/>
    </source>
</evidence>
<feature type="domain" description="Phospholipid/glycerol acyltransferase" evidence="7">
    <location>
        <begin position="141"/>
        <end position="270"/>
    </location>
</feature>
<reference evidence="8 9" key="1">
    <citation type="submission" date="2024-02" db="EMBL/GenBank/DDBJ databases">
        <authorList>
            <person name="Daric V."/>
            <person name="Darras S."/>
        </authorList>
    </citation>
    <scope>NUCLEOTIDE SEQUENCE [LARGE SCALE GENOMIC DNA]</scope>
</reference>
<comment type="caution">
    <text evidence="8">The sequence shown here is derived from an EMBL/GenBank/DDBJ whole genome shotgun (WGS) entry which is preliminary data.</text>
</comment>
<dbReference type="Pfam" id="PF19277">
    <property type="entry name" value="GPAT_C"/>
    <property type="match status" value="1"/>
</dbReference>
<dbReference type="Pfam" id="PF01553">
    <property type="entry name" value="Acyltransferase"/>
    <property type="match status" value="1"/>
</dbReference>
<keyword evidence="4" id="KW-0472">Membrane</keyword>
<organism evidence="8 9">
    <name type="scientific">Clavelina lepadiformis</name>
    <name type="common">Light-bulb sea squirt</name>
    <name type="synonym">Ascidia lepadiformis</name>
    <dbReference type="NCBI Taxonomy" id="159417"/>
    <lineage>
        <taxon>Eukaryota</taxon>
        <taxon>Metazoa</taxon>
        <taxon>Chordata</taxon>
        <taxon>Tunicata</taxon>
        <taxon>Ascidiacea</taxon>
        <taxon>Aplousobranchia</taxon>
        <taxon>Clavelinidae</taxon>
        <taxon>Clavelina</taxon>
    </lineage>
</organism>
<dbReference type="Proteomes" id="UP001642483">
    <property type="component" value="Unassembled WGS sequence"/>
</dbReference>
<dbReference type="SMART" id="SM00563">
    <property type="entry name" value="PlsC"/>
    <property type="match status" value="1"/>
</dbReference>
<evidence type="ECO:0000313" key="8">
    <source>
        <dbReference type="EMBL" id="CAK8675955.1"/>
    </source>
</evidence>
<protein>
    <recommendedName>
        <fullName evidence="7">Phospholipid/glycerol acyltransferase domain-containing protein</fullName>
    </recommendedName>
</protein>
<dbReference type="InterPro" id="IPR041728">
    <property type="entry name" value="GPAT/DHAPAT_LPLAT"/>
</dbReference>